<feature type="region of interest" description="Disordered" evidence="1">
    <location>
        <begin position="23"/>
        <end position="50"/>
    </location>
</feature>
<dbReference type="Proteomes" id="UP001196413">
    <property type="component" value="Unassembled WGS sequence"/>
</dbReference>
<gene>
    <name evidence="2" type="ORF">KIN20_020067</name>
</gene>
<sequence length="93" mass="10170">MSQPFRDNTNKTPVSAMRDLALRQTANSSAGRGQKFVPSQSSSSTQQSLYGAAGASNCNSKLKESKFDLMPFNGKLQHIAFERRVLIPFGFNA</sequence>
<evidence type="ECO:0000313" key="2">
    <source>
        <dbReference type="EMBL" id="KAJ1360940.1"/>
    </source>
</evidence>
<name>A0AAD5QTB9_PARTN</name>
<keyword evidence="3" id="KW-1185">Reference proteome</keyword>
<dbReference type="EMBL" id="JAHQIW010004040">
    <property type="protein sequence ID" value="KAJ1360940.1"/>
    <property type="molecule type" value="Genomic_DNA"/>
</dbReference>
<accession>A0AAD5QTB9</accession>
<reference evidence="2" key="1">
    <citation type="submission" date="2021-06" db="EMBL/GenBank/DDBJ databases">
        <title>Parelaphostrongylus tenuis whole genome reference sequence.</title>
        <authorList>
            <person name="Garwood T.J."/>
            <person name="Larsen P.A."/>
            <person name="Fountain-Jones N.M."/>
            <person name="Garbe J.R."/>
            <person name="Macchietto M.G."/>
            <person name="Kania S.A."/>
            <person name="Gerhold R.W."/>
            <person name="Richards J.E."/>
            <person name="Wolf T.M."/>
        </authorList>
    </citation>
    <scope>NUCLEOTIDE SEQUENCE</scope>
    <source>
        <strain evidence="2">MNPRO001-30</strain>
        <tissue evidence="2">Meninges</tissue>
    </source>
</reference>
<comment type="caution">
    <text evidence="2">The sequence shown here is derived from an EMBL/GenBank/DDBJ whole genome shotgun (WGS) entry which is preliminary data.</text>
</comment>
<evidence type="ECO:0000256" key="1">
    <source>
        <dbReference type="SAM" id="MobiDB-lite"/>
    </source>
</evidence>
<feature type="compositionally biased region" description="Low complexity" evidence="1">
    <location>
        <begin position="39"/>
        <end position="48"/>
    </location>
</feature>
<evidence type="ECO:0000313" key="3">
    <source>
        <dbReference type="Proteomes" id="UP001196413"/>
    </source>
</evidence>
<dbReference type="AlphaFoldDB" id="A0AAD5QTB9"/>
<proteinExistence type="predicted"/>
<organism evidence="2 3">
    <name type="scientific">Parelaphostrongylus tenuis</name>
    <name type="common">Meningeal worm</name>
    <dbReference type="NCBI Taxonomy" id="148309"/>
    <lineage>
        <taxon>Eukaryota</taxon>
        <taxon>Metazoa</taxon>
        <taxon>Ecdysozoa</taxon>
        <taxon>Nematoda</taxon>
        <taxon>Chromadorea</taxon>
        <taxon>Rhabditida</taxon>
        <taxon>Rhabditina</taxon>
        <taxon>Rhabditomorpha</taxon>
        <taxon>Strongyloidea</taxon>
        <taxon>Metastrongylidae</taxon>
        <taxon>Parelaphostrongylus</taxon>
    </lineage>
</organism>
<protein>
    <submittedName>
        <fullName evidence="2">Uncharacterized protein</fullName>
    </submittedName>
</protein>